<dbReference type="Proteomes" id="UP000008068">
    <property type="component" value="Unassembled WGS sequence"/>
</dbReference>
<feature type="non-terminal residue" evidence="7">
    <location>
        <position position="279"/>
    </location>
</feature>
<feature type="transmembrane region" description="Helical" evidence="5">
    <location>
        <begin position="12"/>
        <end position="39"/>
    </location>
</feature>
<dbReference type="CDD" id="cd00637">
    <property type="entry name" value="7tm_classA_rhodopsin-like"/>
    <property type="match status" value="1"/>
</dbReference>
<dbReference type="PANTHER" id="PTHR23360:SF16">
    <property type="entry name" value="G-PROTEIN COUPLED RECEPTORS FAMILY 1 PROFILE DOMAIN-CONTAINING PROTEIN"/>
    <property type="match status" value="1"/>
</dbReference>
<feature type="transmembrane region" description="Helical" evidence="5">
    <location>
        <begin position="255"/>
        <end position="273"/>
    </location>
</feature>
<evidence type="ECO:0000256" key="2">
    <source>
        <dbReference type="ARBA" id="ARBA00022692"/>
    </source>
</evidence>
<dbReference type="PANTHER" id="PTHR23360">
    <property type="entry name" value="G-PROTEIN COUPLED RECEPTORS FAMILY 1 PROFILE DOMAIN-CONTAINING PROTEIN-RELATED"/>
    <property type="match status" value="1"/>
</dbReference>
<dbReference type="Pfam" id="PF10320">
    <property type="entry name" value="7TM_GPCR_Srsx"/>
    <property type="match status" value="1"/>
</dbReference>
<dbReference type="PROSITE" id="PS50262">
    <property type="entry name" value="G_PROTEIN_RECEP_F1_2"/>
    <property type="match status" value="1"/>
</dbReference>
<protein>
    <recommendedName>
        <fullName evidence="6">G-protein coupled receptors family 1 profile domain-containing protein</fullName>
    </recommendedName>
</protein>
<dbReference type="GO" id="GO:0016020">
    <property type="term" value="C:membrane"/>
    <property type="evidence" value="ECO:0007669"/>
    <property type="project" value="UniProtKB-SubCell"/>
</dbReference>
<keyword evidence="4 5" id="KW-0472">Membrane</keyword>
<evidence type="ECO:0000256" key="5">
    <source>
        <dbReference type="SAM" id="Phobius"/>
    </source>
</evidence>
<gene>
    <name evidence="7" type="ORF">CAEBREN_32714</name>
</gene>
<feature type="transmembrane region" description="Helical" evidence="5">
    <location>
        <begin position="51"/>
        <end position="80"/>
    </location>
</feature>
<dbReference type="InterPro" id="IPR000276">
    <property type="entry name" value="GPCR_Rhodpsn"/>
</dbReference>
<dbReference type="STRING" id="135651.G0PLY6"/>
<dbReference type="InterPro" id="IPR019424">
    <property type="entry name" value="7TM_GPCR_Srsx"/>
</dbReference>
<dbReference type="HOGENOM" id="CLU_087184_0_0_1"/>
<feature type="domain" description="G-protein coupled receptors family 1 profile" evidence="6">
    <location>
        <begin position="30"/>
        <end position="271"/>
    </location>
</feature>
<dbReference type="FunCoup" id="G0PLY6">
    <property type="interactions" value="2"/>
</dbReference>
<feature type="transmembrane region" description="Helical" evidence="5">
    <location>
        <begin position="86"/>
        <end position="108"/>
    </location>
</feature>
<sequence length="279" mass="32289">MSSLSTATEPIVPIYLVTCFLLLSFIGIIGNLTIVIVTLRSKPLHTRCCRLIGIMAFFNFIVCVYVAQLRIMMLFGVYNIFNTTCFYLSIYGIFAMNMQSVLGLFIGLDRWYNVSFPVRYSKIPLMSYIIGFSICVIASLFVTFSKYIFLAEEIIITVCIPVTAFYQTSLRIWLCFNFVIAVIVIFVYGWTHIKCRMLRNSNLHIKTAESVNRILKSLIVVIAFYVSTWFLAMASLFVSEVLNLQGDPVYYIRRWSGWLVICNSSLHVFIYFWRTPDYR</sequence>
<dbReference type="GO" id="GO:0004930">
    <property type="term" value="F:G protein-coupled receptor activity"/>
    <property type="evidence" value="ECO:0007669"/>
    <property type="project" value="InterPro"/>
</dbReference>
<dbReference type="AlphaFoldDB" id="G0PLY6"/>
<dbReference type="InterPro" id="IPR017452">
    <property type="entry name" value="GPCR_Rhodpsn_7TM"/>
</dbReference>
<keyword evidence="2 5" id="KW-0812">Transmembrane</keyword>
<keyword evidence="8" id="KW-1185">Reference proteome</keyword>
<name>G0PLY6_CAEBE</name>
<dbReference type="InterPro" id="IPR047130">
    <property type="entry name" value="7TM_GPCR_Srsx_nematod"/>
</dbReference>
<dbReference type="InParanoid" id="G0PLY6"/>
<dbReference type="EMBL" id="GL381224">
    <property type="protein sequence ID" value="EGT36112.1"/>
    <property type="molecule type" value="Genomic_DNA"/>
</dbReference>
<dbReference type="OrthoDB" id="5820127at2759"/>
<dbReference type="PRINTS" id="PR00237">
    <property type="entry name" value="GPCRRHODOPSN"/>
</dbReference>
<dbReference type="Gene3D" id="1.20.1070.10">
    <property type="entry name" value="Rhodopsin 7-helix transmembrane proteins"/>
    <property type="match status" value="1"/>
</dbReference>
<proteinExistence type="predicted"/>
<feature type="transmembrane region" description="Helical" evidence="5">
    <location>
        <begin position="128"/>
        <end position="150"/>
    </location>
</feature>
<organism evidence="8">
    <name type="scientific">Caenorhabditis brenneri</name>
    <name type="common">Nematode worm</name>
    <dbReference type="NCBI Taxonomy" id="135651"/>
    <lineage>
        <taxon>Eukaryota</taxon>
        <taxon>Metazoa</taxon>
        <taxon>Ecdysozoa</taxon>
        <taxon>Nematoda</taxon>
        <taxon>Chromadorea</taxon>
        <taxon>Rhabditida</taxon>
        <taxon>Rhabditina</taxon>
        <taxon>Rhabditomorpha</taxon>
        <taxon>Rhabditoidea</taxon>
        <taxon>Rhabditidae</taxon>
        <taxon>Peloderinae</taxon>
        <taxon>Caenorhabditis</taxon>
    </lineage>
</organism>
<feature type="transmembrane region" description="Helical" evidence="5">
    <location>
        <begin position="214"/>
        <end position="235"/>
    </location>
</feature>
<evidence type="ECO:0000256" key="4">
    <source>
        <dbReference type="ARBA" id="ARBA00023136"/>
    </source>
</evidence>
<dbReference type="eggNOG" id="ENOG502R6QI">
    <property type="taxonomic scope" value="Eukaryota"/>
</dbReference>
<evidence type="ECO:0000256" key="1">
    <source>
        <dbReference type="ARBA" id="ARBA00004370"/>
    </source>
</evidence>
<evidence type="ECO:0000259" key="6">
    <source>
        <dbReference type="PROSITE" id="PS50262"/>
    </source>
</evidence>
<reference evidence="8" key="1">
    <citation type="submission" date="2011-07" db="EMBL/GenBank/DDBJ databases">
        <authorList>
            <consortium name="Caenorhabditis brenneri Sequencing and Analysis Consortium"/>
            <person name="Wilson R.K."/>
        </authorList>
    </citation>
    <scope>NUCLEOTIDE SEQUENCE [LARGE SCALE GENOMIC DNA]</scope>
    <source>
        <strain evidence="8">PB2801</strain>
    </source>
</reference>
<evidence type="ECO:0000256" key="3">
    <source>
        <dbReference type="ARBA" id="ARBA00022989"/>
    </source>
</evidence>
<accession>G0PLY6</accession>
<dbReference type="SMART" id="SM01381">
    <property type="entry name" value="7TM_GPCR_Srsx"/>
    <property type="match status" value="1"/>
</dbReference>
<comment type="subcellular location">
    <subcellularLocation>
        <location evidence="1">Membrane</location>
    </subcellularLocation>
</comment>
<feature type="transmembrane region" description="Helical" evidence="5">
    <location>
        <begin position="170"/>
        <end position="193"/>
    </location>
</feature>
<keyword evidence="3 5" id="KW-1133">Transmembrane helix</keyword>
<dbReference type="SUPFAM" id="SSF81321">
    <property type="entry name" value="Family A G protein-coupled receptor-like"/>
    <property type="match status" value="1"/>
</dbReference>
<evidence type="ECO:0000313" key="8">
    <source>
        <dbReference type="Proteomes" id="UP000008068"/>
    </source>
</evidence>
<evidence type="ECO:0000313" key="7">
    <source>
        <dbReference type="EMBL" id="EGT36112.1"/>
    </source>
</evidence>